<sequence>MPNDGTTNAPAVKASAKVGQKIITTKLFAEKNDFFAKCTLILILAA</sequence>
<proteinExistence type="predicted"/>
<gene>
    <name evidence="1" type="ORF">HMPREF1173_02437</name>
</gene>
<organism evidence="1 2">
    <name type="scientific">Prevotella nigrescens CC14M</name>
    <dbReference type="NCBI Taxonomy" id="1073366"/>
    <lineage>
        <taxon>Bacteria</taxon>
        <taxon>Pseudomonadati</taxon>
        <taxon>Bacteroidota</taxon>
        <taxon>Bacteroidia</taxon>
        <taxon>Bacteroidales</taxon>
        <taxon>Prevotellaceae</taxon>
        <taxon>Prevotella</taxon>
    </lineage>
</organism>
<comment type="caution">
    <text evidence="1">The sequence shown here is derived from an EMBL/GenBank/DDBJ whole genome shotgun (WGS) entry which is preliminary data.</text>
</comment>
<reference evidence="1 2" key="1">
    <citation type="submission" date="2013-10" db="EMBL/GenBank/DDBJ databases">
        <title>The Genome Sequence of Prevotella nigrescens CC14M.</title>
        <authorList>
            <consortium name="The Broad Institute Genomics Platform"/>
            <person name="Earl A."/>
            <person name="Allen-Vercoe E."/>
            <person name="Daigneault M."/>
            <person name="Young S.K."/>
            <person name="Zeng Q."/>
            <person name="Gargeya S."/>
            <person name="Fitzgerald M."/>
            <person name="Abouelleil A."/>
            <person name="Alvarado L."/>
            <person name="Chapman S.B."/>
            <person name="Gainer-Dewar J."/>
            <person name="Goldberg J."/>
            <person name="Griggs A."/>
            <person name="Gujja S."/>
            <person name="Hansen M."/>
            <person name="Howarth C."/>
            <person name="Imamovic A."/>
            <person name="Ireland A."/>
            <person name="Larimer J."/>
            <person name="McCowan C."/>
            <person name="Murphy C."/>
            <person name="Pearson M."/>
            <person name="Poon T.W."/>
            <person name="Priest M."/>
            <person name="Roberts A."/>
            <person name="Saif S."/>
            <person name="Shea T."/>
            <person name="Sykes S."/>
            <person name="Wortman J."/>
            <person name="Nusbaum C."/>
            <person name="Birren B."/>
        </authorList>
    </citation>
    <scope>NUCLEOTIDE SEQUENCE [LARGE SCALE GENOMIC DNA]</scope>
    <source>
        <strain evidence="1 2">CC14M</strain>
    </source>
</reference>
<dbReference type="HOGENOM" id="CLU_3187402_0_0_10"/>
<dbReference type="Proteomes" id="UP000018727">
    <property type="component" value="Unassembled WGS sequence"/>
</dbReference>
<accession>V8CC12</accession>
<dbReference type="AlphaFoldDB" id="V8CC12"/>
<protein>
    <submittedName>
        <fullName evidence="1">Uncharacterized protein</fullName>
    </submittedName>
</protein>
<evidence type="ECO:0000313" key="2">
    <source>
        <dbReference type="Proteomes" id="UP000018727"/>
    </source>
</evidence>
<keyword evidence="2" id="KW-1185">Reference proteome</keyword>
<name>V8CC12_9BACT</name>
<dbReference type="PATRIC" id="fig|1073366.3.peg.2500"/>
<dbReference type="EMBL" id="AZJH01000042">
    <property type="protein sequence ID" value="ETD24632.1"/>
    <property type="molecule type" value="Genomic_DNA"/>
</dbReference>
<evidence type="ECO:0000313" key="1">
    <source>
        <dbReference type="EMBL" id="ETD24632.1"/>
    </source>
</evidence>